<dbReference type="Gene3D" id="3.40.605.10">
    <property type="entry name" value="Aldehyde Dehydrogenase, Chain A, domain 1"/>
    <property type="match status" value="1"/>
</dbReference>
<dbReference type="FunFam" id="3.40.309.10:FF:000009">
    <property type="entry name" value="Aldehyde dehydrogenase A"/>
    <property type="match status" value="1"/>
</dbReference>
<dbReference type="RefSeq" id="WP_089278492.1">
    <property type="nucleotide sequence ID" value="NZ_FZON01000026.1"/>
</dbReference>
<dbReference type="Proteomes" id="UP000198440">
    <property type="component" value="Unassembled WGS sequence"/>
</dbReference>
<dbReference type="Gene3D" id="3.40.309.10">
    <property type="entry name" value="Aldehyde Dehydrogenase, Chain A, domain 2"/>
    <property type="match status" value="1"/>
</dbReference>
<dbReference type="InterPro" id="IPR016163">
    <property type="entry name" value="Ald_DH_C"/>
</dbReference>
<feature type="domain" description="Aldehyde dehydrogenase" evidence="5">
    <location>
        <begin position="2"/>
        <end position="449"/>
    </location>
</feature>
<organism evidence="6 7">
    <name type="scientific">Antarctobacter heliothermus</name>
    <dbReference type="NCBI Taxonomy" id="74033"/>
    <lineage>
        <taxon>Bacteria</taxon>
        <taxon>Pseudomonadati</taxon>
        <taxon>Pseudomonadota</taxon>
        <taxon>Alphaproteobacteria</taxon>
        <taxon>Rhodobacterales</taxon>
        <taxon>Roseobacteraceae</taxon>
        <taxon>Antarctobacter</taxon>
    </lineage>
</organism>
<evidence type="ECO:0000256" key="4">
    <source>
        <dbReference type="RuleBase" id="RU003345"/>
    </source>
</evidence>
<dbReference type="InterPro" id="IPR015590">
    <property type="entry name" value="Aldehyde_DH_dom"/>
</dbReference>
<comment type="similarity">
    <text evidence="1 4">Belongs to the aldehyde dehydrogenase family.</text>
</comment>
<dbReference type="GO" id="GO:0016620">
    <property type="term" value="F:oxidoreductase activity, acting on the aldehyde or oxo group of donors, NAD or NADP as acceptor"/>
    <property type="evidence" value="ECO:0007669"/>
    <property type="project" value="InterPro"/>
</dbReference>
<evidence type="ECO:0000256" key="2">
    <source>
        <dbReference type="ARBA" id="ARBA00023002"/>
    </source>
</evidence>
<dbReference type="CDD" id="cd07102">
    <property type="entry name" value="ALDH_EDX86601"/>
    <property type="match status" value="1"/>
</dbReference>
<dbReference type="SUPFAM" id="SSF53720">
    <property type="entry name" value="ALDH-like"/>
    <property type="match status" value="1"/>
</dbReference>
<dbReference type="OrthoDB" id="9812625at2"/>
<dbReference type="EMBL" id="FZON01000026">
    <property type="protein sequence ID" value="SNS68122.1"/>
    <property type="molecule type" value="Genomic_DNA"/>
</dbReference>
<dbReference type="PROSITE" id="PS00687">
    <property type="entry name" value="ALDEHYDE_DEHYDR_GLU"/>
    <property type="match status" value="1"/>
</dbReference>
<dbReference type="PANTHER" id="PTHR11699">
    <property type="entry name" value="ALDEHYDE DEHYDROGENASE-RELATED"/>
    <property type="match status" value="1"/>
</dbReference>
<reference evidence="6 7" key="1">
    <citation type="submission" date="2017-06" db="EMBL/GenBank/DDBJ databases">
        <authorList>
            <person name="Kim H.J."/>
            <person name="Triplett B.A."/>
        </authorList>
    </citation>
    <scope>NUCLEOTIDE SEQUENCE [LARGE SCALE GENOMIC DNA]</scope>
    <source>
        <strain evidence="6 7">DSM 11445</strain>
    </source>
</reference>
<dbReference type="InterPro" id="IPR029510">
    <property type="entry name" value="Ald_DH_CS_GLU"/>
</dbReference>
<dbReference type="AlphaFoldDB" id="A0A239GH87"/>
<accession>A0A239GH87</accession>
<dbReference type="Pfam" id="PF00171">
    <property type="entry name" value="Aldedh"/>
    <property type="match status" value="1"/>
</dbReference>
<evidence type="ECO:0000256" key="1">
    <source>
        <dbReference type="ARBA" id="ARBA00009986"/>
    </source>
</evidence>
<dbReference type="InterPro" id="IPR016161">
    <property type="entry name" value="Ald_DH/histidinol_DH"/>
</dbReference>
<evidence type="ECO:0000313" key="6">
    <source>
        <dbReference type="EMBL" id="SNS68122.1"/>
    </source>
</evidence>
<dbReference type="InterPro" id="IPR016162">
    <property type="entry name" value="Ald_DH_N"/>
</dbReference>
<sequence>MIRCISPIDGSVYAERDTLTFDTARDAVNRAKEAQTTWAARPLAERIALVQAGVAKIGEMNDEIVPELAHQMGRPVRYGGEFGGFNERATYMADIAQEALADIEIENSDAFRRVIKRVPHGVVLVVAPWNYPYMTAINTVAPALIAGNAVMLKHASQTLLVGERLAAAFHAAGIPQDVFQNVFLDHQTTTDLIAAKSFGFVNFTGSVGGGKAMERAAAGTFTGIGLELGGKDPGYVCDDADLDAAVDTLIDGAMFNSGQCCCGIERIYVAEQHFDAFLAKAVAIVRGYKLGNPLDAETTIGPMAHKRFADEVRAQTAEAIAAGATAHIDTFSEDDGGAYLTPQILTNVTHDMRVMREESFGPVVGIMPVKDDAEAIRLMNDSDFGLTAAVWTRDAARAEVIADQIETGTVFMNRADYLDPGLCWTGCKDTGRGGGLSIIGYHNLTRPKSYHLKKA</sequence>
<evidence type="ECO:0000259" key="5">
    <source>
        <dbReference type="Pfam" id="PF00171"/>
    </source>
</evidence>
<proteinExistence type="inferred from homology"/>
<keyword evidence="2 4" id="KW-0560">Oxidoreductase</keyword>
<protein>
    <submittedName>
        <fullName evidence="6">Acyl-CoA reductase</fullName>
    </submittedName>
</protein>
<name>A0A239GH87_9RHOB</name>
<gene>
    <name evidence="6" type="ORF">SAMN04488078_102631</name>
</gene>
<feature type="active site" evidence="3">
    <location>
        <position position="227"/>
    </location>
</feature>
<evidence type="ECO:0000313" key="7">
    <source>
        <dbReference type="Proteomes" id="UP000198440"/>
    </source>
</evidence>
<evidence type="ECO:0000256" key="3">
    <source>
        <dbReference type="PROSITE-ProRule" id="PRU10007"/>
    </source>
</evidence>